<gene>
    <name evidence="3" type="primary">LOC112492257</name>
</gene>
<dbReference type="Pfam" id="PF03478">
    <property type="entry name" value="Beta-prop_KIB1-4"/>
    <property type="match status" value="2"/>
</dbReference>
<accession>A0ABM3IPT5</accession>
<evidence type="ECO:0000313" key="3">
    <source>
        <dbReference type="RefSeq" id="XP_048332936.1"/>
    </source>
</evidence>
<evidence type="ECO:0000259" key="1">
    <source>
        <dbReference type="Pfam" id="PF03478"/>
    </source>
</evidence>
<organism evidence="2 3">
    <name type="scientific">Ziziphus jujuba</name>
    <name type="common">Chinese jujube</name>
    <name type="synonym">Ziziphus sativa</name>
    <dbReference type="NCBI Taxonomy" id="326968"/>
    <lineage>
        <taxon>Eukaryota</taxon>
        <taxon>Viridiplantae</taxon>
        <taxon>Streptophyta</taxon>
        <taxon>Embryophyta</taxon>
        <taxon>Tracheophyta</taxon>
        <taxon>Spermatophyta</taxon>
        <taxon>Magnoliopsida</taxon>
        <taxon>eudicotyledons</taxon>
        <taxon>Gunneridae</taxon>
        <taxon>Pentapetalae</taxon>
        <taxon>rosids</taxon>
        <taxon>fabids</taxon>
        <taxon>Rosales</taxon>
        <taxon>Rhamnaceae</taxon>
        <taxon>Paliureae</taxon>
        <taxon>Ziziphus</taxon>
    </lineage>
</organism>
<dbReference type="PANTHER" id="PTHR44259">
    <property type="entry name" value="OS07G0183000 PROTEIN-RELATED"/>
    <property type="match status" value="1"/>
</dbReference>
<dbReference type="InterPro" id="IPR005174">
    <property type="entry name" value="KIB1-4_b-propeller"/>
</dbReference>
<dbReference type="PANTHER" id="PTHR44259:SF15">
    <property type="entry name" value="F-BOX PROTEIN KIB2-RELATED"/>
    <property type="match status" value="1"/>
</dbReference>
<protein>
    <submittedName>
        <fullName evidence="3">F-box/kelch-repeat protein KIB1</fullName>
    </submittedName>
</protein>
<dbReference type="RefSeq" id="XP_048332936.1">
    <property type="nucleotide sequence ID" value="XM_048476979.1"/>
</dbReference>
<dbReference type="Proteomes" id="UP001652623">
    <property type="component" value="Chromosome 3"/>
</dbReference>
<name>A0ABM3IPT5_ZIZJJ</name>
<dbReference type="InterPro" id="IPR050942">
    <property type="entry name" value="F-box_BR-signaling"/>
</dbReference>
<proteinExistence type="predicted"/>
<feature type="domain" description="KIB1-4 beta-propeller" evidence="1">
    <location>
        <begin position="174"/>
        <end position="277"/>
    </location>
</feature>
<evidence type="ECO:0000313" key="2">
    <source>
        <dbReference type="Proteomes" id="UP001652623"/>
    </source>
</evidence>
<dbReference type="GeneID" id="112492257"/>
<reference evidence="3" key="1">
    <citation type="submission" date="2025-08" db="UniProtKB">
        <authorList>
            <consortium name="RefSeq"/>
        </authorList>
    </citation>
    <scope>IDENTIFICATION</scope>
    <source>
        <tissue evidence="3">Seedling</tissue>
    </source>
</reference>
<keyword evidence="2" id="KW-1185">Reference proteome</keyword>
<sequence length="308" mass="35329">MTSPLLMLPSDKKEEADACRFFSAAENKIYKINNVFDGFHGARCVGSSHGWLVILDKETNPHLLNPFSGAKVQLPLINTSIPYQELQMFGTSPYFVRILGKFCISKAILMSSYLCLSDVSRGKSFCVVVIYGPSSQRLAFCMSGDSTWTRFGGYDHDYLDIICHKAHARFLDKNAFLIESEGELLFVIMLLSERDKRVGKEYLNYRTIREFAIYKLDYSGKIWIPVETLSDQALFISKNDSTSLSTRNFPTLRENSIYFINSVNYNMIGRYKVGTFNFKEKKLVDEAEENKYFGFIYSPLYWVAPNSR</sequence>
<feature type="domain" description="KIB1-4 beta-propeller" evidence="1">
    <location>
        <begin position="21"/>
        <end position="166"/>
    </location>
</feature>